<feature type="region of interest" description="Disordered" evidence="4">
    <location>
        <begin position="41"/>
        <end position="60"/>
    </location>
</feature>
<keyword evidence="8" id="KW-1185">Reference proteome</keyword>
<accession>A0A8H6YS98</accession>
<evidence type="ECO:0008006" key="9">
    <source>
        <dbReference type="Google" id="ProtNLM"/>
    </source>
</evidence>
<dbReference type="InterPro" id="IPR029063">
    <property type="entry name" value="SAM-dependent_MTases_sf"/>
</dbReference>
<dbReference type="InterPro" id="IPR036388">
    <property type="entry name" value="WH-like_DNA-bd_sf"/>
</dbReference>
<dbReference type="GO" id="GO:0046983">
    <property type="term" value="F:protein dimerization activity"/>
    <property type="evidence" value="ECO:0007669"/>
    <property type="project" value="InterPro"/>
</dbReference>
<proteinExistence type="predicted"/>
<dbReference type="PROSITE" id="PS51683">
    <property type="entry name" value="SAM_OMT_II"/>
    <property type="match status" value="1"/>
</dbReference>
<dbReference type="Pfam" id="PF08100">
    <property type="entry name" value="Dimerisation"/>
    <property type="match status" value="1"/>
</dbReference>
<evidence type="ECO:0000313" key="8">
    <source>
        <dbReference type="Proteomes" id="UP000620124"/>
    </source>
</evidence>
<evidence type="ECO:0000256" key="2">
    <source>
        <dbReference type="ARBA" id="ARBA00022679"/>
    </source>
</evidence>
<feature type="domain" description="O-methyltransferase C-terminal" evidence="5">
    <location>
        <begin position="283"/>
        <end position="404"/>
    </location>
</feature>
<dbReference type="AlphaFoldDB" id="A0A8H6YS98"/>
<sequence>MHYAFFGSPVSTMASVSTLRLLANLISQAVDTIEGVYATANATPPPLNKPWDPKDPSEALGQDPAVMEAKTKLVAAAAQLVATARDPISTLLSISDGVPLLACLRTASELNVVEILREAGPQGLHVREIASPSKVNPDLLARMLRFLATNHIFHEVAPDVFANNRISSSLDKGKPSAVLFDKPEERLTGTAAAAALVEMFGDEIIKSFAQLTETVLDPNGEQSPLKRALGVPSSGAALQLDDASRKQTTRESVQHRDAQMYLNQDLQFSNYDSEGFNWSQLPSGGILVDVGSGMGSNSLTIARKYPALRVVNQDFGPVLEKAKAHWQESFPEHFEKNLVEFQTHDFFLPQPVKGADAFLLRHITHDWSDEKTIQILQRLCDAAKPTTHLVLIEHIVPSVAEEPASIKAIPGAIRPTAPAPLLPNFGAASSAIYFRDMMMHNLGGKERTIANFVDVFDKAGWKLVRIHRIPGIEQCHIVGVPA</sequence>
<feature type="domain" description="O-methyltransferase dimerisation" evidence="6">
    <location>
        <begin position="96"/>
        <end position="169"/>
    </location>
</feature>
<dbReference type="GO" id="GO:0008171">
    <property type="term" value="F:O-methyltransferase activity"/>
    <property type="evidence" value="ECO:0007669"/>
    <property type="project" value="InterPro"/>
</dbReference>
<evidence type="ECO:0000259" key="6">
    <source>
        <dbReference type="Pfam" id="PF08100"/>
    </source>
</evidence>
<dbReference type="PANTHER" id="PTHR43712:SF2">
    <property type="entry name" value="O-METHYLTRANSFERASE CICE"/>
    <property type="match status" value="1"/>
</dbReference>
<dbReference type="InterPro" id="IPR001077">
    <property type="entry name" value="COMT_C"/>
</dbReference>
<dbReference type="InterPro" id="IPR012967">
    <property type="entry name" value="COMT_dimerisation"/>
</dbReference>
<dbReference type="GO" id="GO:0032259">
    <property type="term" value="P:methylation"/>
    <property type="evidence" value="ECO:0007669"/>
    <property type="project" value="UniProtKB-KW"/>
</dbReference>
<evidence type="ECO:0000259" key="5">
    <source>
        <dbReference type="Pfam" id="PF00891"/>
    </source>
</evidence>
<dbReference type="Gene3D" id="3.40.50.150">
    <property type="entry name" value="Vaccinia Virus protein VP39"/>
    <property type="match status" value="1"/>
</dbReference>
<dbReference type="SUPFAM" id="SSF53335">
    <property type="entry name" value="S-adenosyl-L-methionine-dependent methyltransferases"/>
    <property type="match status" value="1"/>
</dbReference>
<organism evidence="7 8">
    <name type="scientific">Mycena venus</name>
    <dbReference type="NCBI Taxonomy" id="2733690"/>
    <lineage>
        <taxon>Eukaryota</taxon>
        <taxon>Fungi</taxon>
        <taxon>Dikarya</taxon>
        <taxon>Basidiomycota</taxon>
        <taxon>Agaricomycotina</taxon>
        <taxon>Agaricomycetes</taxon>
        <taxon>Agaricomycetidae</taxon>
        <taxon>Agaricales</taxon>
        <taxon>Marasmiineae</taxon>
        <taxon>Mycenaceae</taxon>
        <taxon>Mycena</taxon>
    </lineage>
</organism>
<gene>
    <name evidence="7" type="ORF">MVEN_00652200</name>
</gene>
<evidence type="ECO:0000256" key="4">
    <source>
        <dbReference type="SAM" id="MobiDB-lite"/>
    </source>
</evidence>
<evidence type="ECO:0000256" key="1">
    <source>
        <dbReference type="ARBA" id="ARBA00022603"/>
    </source>
</evidence>
<keyword evidence="2" id="KW-0808">Transferase</keyword>
<comment type="caution">
    <text evidence="7">The sequence shown here is derived from an EMBL/GenBank/DDBJ whole genome shotgun (WGS) entry which is preliminary data.</text>
</comment>
<dbReference type="PANTHER" id="PTHR43712">
    <property type="entry name" value="PUTATIVE (AFU_ORTHOLOGUE AFUA_4G14580)-RELATED"/>
    <property type="match status" value="1"/>
</dbReference>
<protein>
    <recommendedName>
        <fullName evidence="9">O-methyltransferase domain-containing protein</fullName>
    </recommendedName>
</protein>
<dbReference type="InterPro" id="IPR036390">
    <property type="entry name" value="WH_DNA-bd_sf"/>
</dbReference>
<dbReference type="EMBL" id="JACAZI010000004">
    <property type="protein sequence ID" value="KAF7363005.1"/>
    <property type="molecule type" value="Genomic_DNA"/>
</dbReference>
<dbReference type="OrthoDB" id="2410195at2759"/>
<keyword evidence="3" id="KW-0949">S-adenosyl-L-methionine</keyword>
<name>A0A8H6YS98_9AGAR</name>
<evidence type="ECO:0000313" key="7">
    <source>
        <dbReference type="EMBL" id="KAF7363005.1"/>
    </source>
</evidence>
<evidence type="ECO:0000256" key="3">
    <source>
        <dbReference type="ARBA" id="ARBA00022691"/>
    </source>
</evidence>
<reference evidence="7" key="1">
    <citation type="submission" date="2020-05" db="EMBL/GenBank/DDBJ databases">
        <title>Mycena genomes resolve the evolution of fungal bioluminescence.</title>
        <authorList>
            <person name="Tsai I.J."/>
        </authorList>
    </citation>
    <scope>NUCLEOTIDE SEQUENCE</scope>
    <source>
        <strain evidence="7">CCC161011</strain>
    </source>
</reference>
<dbReference type="Gene3D" id="1.10.10.10">
    <property type="entry name" value="Winged helix-like DNA-binding domain superfamily/Winged helix DNA-binding domain"/>
    <property type="match status" value="1"/>
</dbReference>
<dbReference type="SUPFAM" id="SSF46785">
    <property type="entry name" value="Winged helix' DNA-binding domain"/>
    <property type="match status" value="1"/>
</dbReference>
<keyword evidence="1" id="KW-0489">Methyltransferase</keyword>
<dbReference type="Pfam" id="PF00891">
    <property type="entry name" value="Methyltransf_2"/>
    <property type="match status" value="1"/>
</dbReference>
<dbReference type="Proteomes" id="UP000620124">
    <property type="component" value="Unassembled WGS sequence"/>
</dbReference>
<dbReference type="InterPro" id="IPR016461">
    <property type="entry name" value="COMT-like"/>
</dbReference>